<dbReference type="InterPro" id="IPR001509">
    <property type="entry name" value="Epimerase_deHydtase"/>
</dbReference>
<evidence type="ECO:0000259" key="1">
    <source>
        <dbReference type="Pfam" id="PF01370"/>
    </source>
</evidence>
<evidence type="ECO:0000313" key="2">
    <source>
        <dbReference type="EMBL" id="TQL52201.1"/>
    </source>
</evidence>
<dbReference type="Gene3D" id="3.40.50.720">
    <property type="entry name" value="NAD(P)-binding Rossmann-like Domain"/>
    <property type="match status" value="1"/>
</dbReference>
<dbReference type="OrthoDB" id="9795501at2"/>
<dbReference type="Pfam" id="PF01370">
    <property type="entry name" value="Epimerase"/>
    <property type="match status" value="1"/>
</dbReference>
<sequence length="329" mass="35726">MARIVMVTGVARELAGRVTRRLSEDPDVERVIGVDLVAPAHPIGRGEFVRTDIRSPLVGRLMAQAQVDTVVHMGVIATPRDAGGRVVQKDINVLGTMQLLAACQKTESVQRVVVKSTAGVYGSSPRDPAVFTEEMPARVIPRSGFARDSMEVEGYVRGLSRRRPELEVTMLRMANVIGPSIRTVLTDYFTMPVLPVPFGRDGRLQFLHEDDAVAAMVRATVGPAVGTCNVAGDGVLATSQAVAMTGRPWMPVVPGTRGALNWAVRKAGWASLPSDQMDGLAFGRVVDTTRMRTELGFAPAYTTRSAYESFLSATRDRDRPEQHAEQELM</sequence>
<feature type="domain" description="NAD-dependent epimerase/dehydratase" evidence="1">
    <location>
        <begin position="5"/>
        <end position="220"/>
    </location>
</feature>
<gene>
    <name evidence="2" type="ORF">FB467_3380</name>
</gene>
<dbReference type="EMBL" id="VFOP01000001">
    <property type="protein sequence ID" value="TQL52201.1"/>
    <property type="molecule type" value="Genomic_DNA"/>
</dbReference>
<dbReference type="PANTHER" id="PTHR43245">
    <property type="entry name" value="BIFUNCTIONAL POLYMYXIN RESISTANCE PROTEIN ARNA"/>
    <property type="match status" value="1"/>
</dbReference>
<evidence type="ECO:0000313" key="3">
    <source>
        <dbReference type="Proteomes" id="UP000319516"/>
    </source>
</evidence>
<dbReference type="InterPro" id="IPR050177">
    <property type="entry name" value="Lipid_A_modif_metabolic_enz"/>
</dbReference>
<keyword evidence="3" id="KW-1185">Reference proteome</keyword>
<reference evidence="2 3" key="1">
    <citation type="submission" date="2019-06" db="EMBL/GenBank/DDBJ databases">
        <title>Sequencing the genomes of 1000 actinobacteria strains.</title>
        <authorList>
            <person name="Klenk H.-P."/>
        </authorList>
    </citation>
    <scope>NUCLEOTIDE SEQUENCE [LARGE SCALE GENOMIC DNA]</scope>
    <source>
        <strain evidence="2 3">DSM 12335</strain>
    </source>
</reference>
<dbReference type="RefSeq" id="WP_141786104.1">
    <property type="nucleotide sequence ID" value="NZ_BAAAIK010000001.1"/>
</dbReference>
<accession>A0A542YVV2</accession>
<dbReference type="AlphaFoldDB" id="A0A542YVV2"/>
<dbReference type="SUPFAM" id="SSF51735">
    <property type="entry name" value="NAD(P)-binding Rossmann-fold domains"/>
    <property type="match status" value="1"/>
</dbReference>
<dbReference type="Proteomes" id="UP000319516">
    <property type="component" value="Unassembled WGS sequence"/>
</dbReference>
<name>A0A542YVV2_9MICO</name>
<dbReference type="PANTHER" id="PTHR43245:SF52">
    <property type="entry name" value="NAD-DEPENDENT EPIMERASE_DEHYDRATASE"/>
    <property type="match status" value="1"/>
</dbReference>
<protein>
    <submittedName>
        <fullName evidence="2">UDP-glucose 4-epimerase</fullName>
    </submittedName>
</protein>
<organism evidence="2 3">
    <name type="scientific">Ornithinicoccus hortensis</name>
    <dbReference type="NCBI Taxonomy" id="82346"/>
    <lineage>
        <taxon>Bacteria</taxon>
        <taxon>Bacillati</taxon>
        <taxon>Actinomycetota</taxon>
        <taxon>Actinomycetes</taxon>
        <taxon>Micrococcales</taxon>
        <taxon>Intrasporangiaceae</taxon>
        <taxon>Ornithinicoccus</taxon>
    </lineage>
</organism>
<proteinExistence type="predicted"/>
<comment type="caution">
    <text evidence="2">The sequence shown here is derived from an EMBL/GenBank/DDBJ whole genome shotgun (WGS) entry which is preliminary data.</text>
</comment>
<dbReference type="InterPro" id="IPR036291">
    <property type="entry name" value="NAD(P)-bd_dom_sf"/>
</dbReference>